<dbReference type="GO" id="GO:0016740">
    <property type="term" value="F:transferase activity"/>
    <property type="evidence" value="ECO:0007669"/>
    <property type="project" value="UniProtKB-KW"/>
</dbReference>
<protein>
    <submittedName>
        <fullName evidence="1">Nucleotidyltransferase</fullName>
    </submittedName>
</protein>
<evidence type="ECO:0000313" key="2">
    <source>
        <dbReference type="Proteomes" id="UP000236592"/>
    </source>
</evidence>
<gene>
    <name evidence="1" type="ORF">C1A40_02870</name>
</gene>
<keyword evidence="1" id="KW-0808">Transferase</keyword>
<dbReference type="AlphaFoldDB" id="A0A2I7SF05"/>
<dbReference type="Proteomes" id="UP000236592">
    <property type="component" value="Chromosome"/>
</dbReference>
<accession>A0A2I7SF05</accession>
<name>A0A2I7SF05_9FLAO</name>
<reference evidence="2" key="1">
    <citation type="submission" date="2018-01" db="EMBL/GenBank/DDBJ databases">
        <title>Complete genome of Tamlana sp. UJ94.</title>
        <authorList>
            <person name="Jung J."/>
            <person name="Chung D."/>
            <person name="Bae S.S."/>
            <person name="Baek K."/>
        </authorList>
    </citation>
    <scope>NUCLEOTIDE SEQUENCE [LARGE SCALE GENOMIC DNA]</scope>
    <source>
        <strain evidence="2">UJ94</strain>
    </source>
</reference>
<organism evidence="1 2">
    <name type="scientific">Pseudotamlana carrageenivorans</name>
    <dbReference type="NCBI Taxonomy" id="2069432"/>
    <lineage>
        <taxon>Bacteria</taxon>
        <taxon>Pseudomonadati</taxon>
        <taxon>Bacteroidota</taxon>
        <taxon>Flavobacteriia</taxon>
        <taxon>Flavobacteriales</taxon>
        <taxon>Flavobacteriaceae</taxon>
        <taxon>Pseudotamlana</taxon>
    </lineage>
</organism>
<dbReference type="OrthoDB" id="1053324at2"/>
<dbReference type="KEGG" id="taj:C1A40_02870"/>
<keyword evidence="2" id="KW-1185">Reference proteome</keyword>
<dbReference type="EMBL" id="CP025938">
    <property type="protein sequence ID" value="AUS04477.1"/>
    <property type="molecule type" value="Genomic_DNA"/>
</dbReference>
<evidence type="ECO:0000313" key="1">
    <source>
        <dbReference type="EMBL" id="AUS04477.1"/>
    </source>
</evidence>
<dbReference type="RefSeq" id="WP_102994585.1">
    <property type="nucleotide sequence ID" value="NZ_CP025938.1"/>
</dbReference>
<proteinExistence type="predicted"/>
<sequence>MARSKNDIKAEITTNFMGNANIAAAYGFNIGDSFVNTFSLVSLENFLFEILAYAIYVHELLFDTHKTEIDQALLNQKSGRLSWYRTMALAFQYGFDLIEDTDVFDNSTATQDQIDASKIIKYAAVNESVTESRVIIKIAGEENDVLAPLQPSELASFEAYLQEIRYAGVQITVVNYLPDLLFLTLQIQRDPLVLDANGMSIKNGNFPVIDAIEAYMKLLPFDGEFVIFDFLKYIEANAEGVVTPTALNVESSFIDPLTDAYGSPVSIPIKTIPFSGYFKVDNYNSISYVV</sequence>